<dbReference type="SUPFAM" id="SSF161098">
    <property type="entry name" value="MetI-like"/>
    <property type="match status" value="1"/>
</dbReference>
<dbReference type="InterPro" id="IPR035906">
    <property type="entry name" value="MetI-like_sf"/>
</dbReference>
<feature type="domain" description="ABC transporter" evidence="13">
    <location>
        <begin position="319"/>
        <end position="569"/>
    </location>
</feature>
<keyword evidence="9 11" id="KW-1133">Transmembrane helix</keyword>
<evidence type="ECO:0000256" key="10">
    <source>
        <dbReference type="ARBA" id="ARBA00023136"/>
    </source>
</evidence>
<keyword evidence="5" id="KW-1003">Cell membrane</keyword>
<dbReference type="Pfam" id="PF00528">
    <property type="entry name" value="BPD_transp_1"/>
    <property type="match status" value="1"/>
</dbReference>
<keyword evidence="7" id="KW-0547">Nucleotide-binding</keyword>
<dbReference type="SUPFAM" id="SSF52540">
    <property type="entry name" value="P-loop containing nucleoside triphosphate hydrolases"/>
    <property type="match status" value="1"/>
</dbReference>
<evidence type="ECO:0000256" key="11">
    <source>
        <dbReference type="RuleBase" id="RU363032"/>
    </source>
</evidence>
<accession>A0ABT5TDL9</accession>
<dbReference type="Proteomes" id="UP001431784">
    <property type="component" value="Unassembled WGS sequence"/>
</dbReference>
<dbReference type="CDD" id="cd06261">
    <property type="entry name" value="TM_PBP2"/>
    <property type="match status" value="1"/>
</dbReference>
<feature type="transmembrane region" description="Helical" evidence="11">
    <location>
        <begin position="211"/>
        <end position="234"/>
    </location>
</feature>
<keyword evidence="4 11" id="KW-0813">Transport</keyword>
<evidence type="ECO:0000259" key="13">
    <source>
        <dbReference type="PROSITE" id="PS50893"/>
    </source>
</evidence>
<dbReference type="PROSITE" id="PS00211">
    <property type="entry name" value="ABC_TRANSPORTER_1"/>
    <property type="match status" value="1"/>
</dbReference>
<keyword evidence="6 11" id="KW-0812">Transmembrane</keyword>
<evidence type="ECO:0000256" key="6">
    <source>
        <dbReference type="ARBA" id="ARBA00022692"/>
    </source>
</evidence>
<dbReference type="Pfam" id="PF12911">
    <property type="entry name" value="OppC_N"/>
    <property type="match status" value="1"/>
</dbReference>
<dbReference type="InterPro" id="IPR003439">
    <property type="entry name" value="ABC_transporter-like_ATP-bd"/>
</dbReference>
<dbReference type="RefSeq" id="WP_274353891.1">
    <property type="nucleotide sequence ID" value="NZ_JAQZSM010000027.1"/>
</dbReference>
<gene>
    <name evidence="15" type="ORF">PUT78_19240</name>
</gene>
<evidence type="ECO:0000313" key="15">
    <source>
        <dbReference type="EMBL" id="MDD7973222.1"/>
    </source>
</evidence>
<dbReference type="InterPro" id="IPR027417">
    <property type="entry name" value="P-loop_NTPase"/>
</dbReference>
<dbReference type="InterPro" id="IPR025966">
    <property type="entry name" value="OppC_N"/>
</dbReference>
<evidence type="ECO:0000313" key="16">
    <source>
        <dbReference type="Proteomes" id="UP001431784"/>
    </source>
</evidence>
<dbReference type="CDD" id="cd03257">
    <property type="entry name" value="ABC_NikE_OppD_transporters"/>
    <property type="match status" value="1"/>
</dbReference>
<proteinExistence type="inferred from homology"/>
<dbReference type="InterPro" id="IPR017871">
    <property type="entry name" value="ABC_transporter-like_CS"/>
</dbReference>
<evidence type="ECO:0000256" key="2">
    <source>
        <dbReference type="ARBA" id="ARBA00004651"/>
    </source>
</evidence>
<dbReference type="Gene3D" id="3.40.50.300">
    <property type="entry name" value="P-loop containing nucleotide triphosphate hydrolases"/>
    <property type="match status" value="1"/>
</dbReference>
<evidence type="ECO:0000256" key="12">
    <source>
        <dbReference type="SAM" id="MobiDB-lite"/>
    </source>
</evidence>
<dbReference type="PROSITE" id="PS50928">
    <property type="entry name" value="ABC_TM1"/>
    <property type="match status" value="1"/>
</dbReference>
<evidence type="ECO:0000256" key="8">
    <source>
        <dbReference type="ARBA" id="ARBA00022840"/>
    </source>
</evidence>
<dbReference type="InterPro" id="IPR003593">
    <property type="entry name" value="AAA+_ATPase"/>
</dbReference>
<comment type="caution">
    <text evidence="15">The sequence shown here is derived from an EMBL/GenBank/DDBJ whole genome shotgun (WGS) entry which is preliminary data.</text>
</comment>
<evidence type="ECO:0000256" key="7">
    <source>
        <dbReference type="ARBA" id="ARBA00022741"/>
    </source>
</evidence>
<evidence type="ECO:0000256" key="1">
    <source>
        <dbReference type="ARBA" id="ARBA00004417"/>
    </source>
</evidence>
<evidence type="ECO:0000256" key="4">
    <source>
        <dbReference type="ARBA" id="ARBA00022448"/>
    </source>
</evidence>
<feature type="transmembrane region" description="Helical" evidence="11">
    <location>
        <begin position="94"/>
        <end position="118"/>
    </location>
</feature>
<evidence type="ECO:0000256" key="9">
    <source>
        <dbReference type="ARBA" id="ARBA00022989"/>
    </source>
</evidence>
<evidence type="ECO:0000259" key="14">
    <source>
        <dbReference type="PROSITE" id="PS50928"/>
    </source>
</evidence>
<feature type="domain" description="ABC transmembrane type-1" evidence="14">
    <location>
        <begin position="90"/>
        <end position="282"/>
    </location>
</feature>
<organism evidence="15 16">
    <name type="scientific">Roseinatronobacter alkalisoli</name>
    <dbReference type="NCBI Taxonomy" id="3028235"/>
    <lineage>
        <taxon>Bacteria</taxon>
        <taxon>Pseudomonadati</taxon>
        <taxon>Pseudomonadota</taxon>
        <taxon>Alphaproteobacteria</taxon>
        <taxon>Rhodobacterales</taxon>
        <taxon>Paracoccaceae</taxon>
        <taxon>Roseinatronobacter</taxon>
    </lineage>
</organism>
<comment type="similarity">
    <text evidence="3">Belongs to the ABC transporter superfamily.</text>
</comment>
<name>A0ABT5TDL9_9RHOB</name>
<keyword evidence="8" id="KW-0067">ATP-binding</keyword>
<keyword evidence="10 11" id="KW-0472">Membrane</keyword>
<feature type="transmembrane region" description="Helical" evidence="11">
    <location>
        <begin position="29"/>
        <end position="54"/>
    </location>
</feature>
<dbReference type="EMBL" id="JAQZSM010000027">
    <property type="protein sequence ID" value="MDD7973222.1"/>
    <property type="molecule type" value="Genomic_DNA"/>
</dbReference>
<dbReference type="Gene3D" id="1.10.3720.10">
    <property type="entry name" value="MetI-like"/>
    <property type="match status" value="1"/>
</dbReference>
<protein>
    <submittedName>
        <fullName evidence="15">Dipeptide/oligopeptide/nickel ABC transporter permease/ATP-binding protein</fullName>
    </submittedName>
</protein>
<dbReference type="PROSITE" id="PS50893">
    <property type="entry name" value="ABC_TRANSPORTER_2"/>
    <property type="match status" value="1"/>
</dbReference>
<dbReference type="PANTHER" id="PTHR43297:SF2">
    <property type="entry name" value="DIPEPTIDE TRANSPORT ATP-BINDING PROTEIN DPPD"/>
    <property type="match status" value="1"/>
</dbReference>
<comment type="subcellular location">
    <subcellularLocation>
        <location evidence="1">Cell inner membrane</location>
        <topology evidence="1">Peripheral membrane protein</topology>
    </subcellularLocation>
    <subcellularLocation>
        <location evidence="2 11">Cell membrane</location>
        <topology evidence="2 11">Multi-pass membrane protein</topology>
    </subcellularLocation>
</comment>
<feature type="region of interest" description="Disordered" evidence="12">
    <location>
        <begin position="288"/>
        <end position="314"/>
    </location>
</feature>
<dbReference type="InterPro" id="IPR050388">
    <property type="entry name" value="ABC_Ni/Peptide_Import"/>
</dbReference>
<dbReference type="InterPro" id="IPR000515">
    <property type="entry name" value="MetI-like"/>
</dbReference>
<sequence length="591" mass="62800">MTDFSNEPTSRSPKQGRFAFARAVLANPLGLVACVMLVAVLCVAAFAPFIAPYAPGDLQIFKMNAPPGDGYLLGGDGAGRDILTRLIYGSRNTLAGAAVAVGVAGLIGVVTGLIAGYFGGNRDVVLSWVSDGLMALPALIVLLAFYQALGASIYLSMIVFGIMLSPSFFRLTRNLVNGVKHELYIDAARVSGLSDLRIIVRHVLRVIRAPLVIQTSIVAGIAIVIQAGLEFLGLGDPATPTWGGMLQNAFANMYTAPMAILWPGLAISVTVASFVLLANAIRDRLQQGDRVTAGTTPKPKPAPSSSHPRGDSPDDDVLLDVRDLVVGYPGKGGWTEVVRGVSLTLRRGEVLGLVGESGSGKTQTAFAILGLLSEGGRVLSGSILFDGQDLAHFSEKEMRPLRGKRIAYVPQEPMSNLDPVFRIGYQLVEPMVAVLGISRTEAKARALELLARVGLPDPKRTFSAYPHEISGGMAQRVLIAGAVSCKPDLLIADEPTTALDVTVQAEVLELMRNLQAEFGMSMILVTHNFGVVADSCERVAVMKDGAVVEMQEVTKLFAEPAHPYTKMLLGSVLNDTTVRSYVAPRNPEVTA</sequence>
<evidence type="ECO:0000256" key="3">
    <source>
        <dbReference type="ARBA" id="ARBA00005417"/>
    </source>
</evidence>
<comment type="similarity">
    <text evidence="11">Belongs to the binding-protein-dependent transport system permease family.</text>
</comment>
<feature type="transmembrane region" description="Helical" evidence="11">
    <location>
        <begin position="138"/>
        <end position="164"/>
    </location>
</feature>
<evidence type="ECO:0000256" key="5">
    <source>
        <dbReference type="ARBA" id="ARBA00022475"/>
    </source>
</evidence>
<reference evidence="15" key="1">
    <citation type="submission" date="2023-02" db="EMBL/GenBank/DDBJ databases">
        <title>Description of Roseinatronobacter alkalisoli sp. nov., an alkaliphilic bacerium isolated from soda soil.</title>
        <authorList>
            <person name="Wei W."/>
        </authorList>
    </citation>
    <scope>NUCLEOTIDE SEQUENCE</scope>
    <source>
        <strain evidence="15">HJB301</strain>
    </source>
</reference>
<dbReference type="PANTHER" id="PTHR43297">
    <property type="entry name" value="OLIGOPEPTIDE TRANSPORT ATP-BINDING PROTEIN APPD"/>
    <property type="match status" value="1"/>
</dbReference>
<keyword evidence="16" id="KW-1185">Reference proteome</keyword>
<dbReference type="Pfam" id="PF00005">
    <property type="entry name" value="ABC_tran"/>
    <property type="match status" value="1"/>
</dbReference>
<dbReference type="SMART" id="SM00382">
    <property type="entry name" value="AAA"/>
    <property type="match status" value="1"/>
</dbReference>
<feature type="transmembrane region" description="Helical" evidence="11">
    <location>
        <begin position="254"/>
        <end position="277"/>
    </location>
</feature>